<name>A0A926NSZ2_9SPHI</name>
<dbReference type="EMBL" id="JACWMX010000003">
    <property type="protein sequence ID" value="MBD1393405.1"/>
    <property type="molecule type" value="Genomic_DNA"/>
</dbReference>
<keyword evidence="2 7" id="KW-0378">Hydrolase</keyword>
<gene>
    <name evidence="7" type="ORF">IDJ76_09870</name>
</gene>
<keyword evidence="3" id="KW-0326">Glycosidase</keyword>
<dbReference type="GO" id="GO:0004553">
    <property type="term" value="F:hydrolase activity, hydrolyzing O-glycosyl compounds"/>
    <property type="evidence" value="ECO:0007669"/>
    <property type="project" value="InterPro"/>
</dbReference>
<feature type="signal peptide" evidence="5">
    <location>
        <begin position="1"/>
        <end position="23"/>
    </location>
</feature>
<dbReference type="InterPro" id="IPR000514">
    <property type="entry name" value="Glyco_hydro_39"/>
</dbReference>
<dbReference type="InterPro" id="IPR051923">
    <property type="entry name" value="Glycosyl_Hydrolase_39"/>
</dbReference>
<evidence type="ECO:0000256" key="2">
    <source>
        <dbReference type="ARBA" id="ARBA00022801"/>
    </source>
</evidence>
<comment type="similarity">
    <text evidence="1">Belongs to the glycosyl hydrolase 39 family.</text>
</comment>
<evidence type="ECO:0000256" key="1">
    <source>
        <dbReference type="ARBA" id="ARBA00008875"/>
    </source>
</evidence>
<evidence type="ECO:0000313" key="8">
    <source>
        <dbReference type="Proteomes" id="UP000619078"/>
    </source>
</evidence>
<dbReference type="Gene3D" id="3.20.20.80">
    <property type="entry name" value="Glycosidases"/>
    <property type="match status" value="1"/>
</dbReference>
<sequence length="524" mass="59566">MSKVKVIILVCLAICFTAGRLQASAGRADSVRVIHADLNNVKGSRNKAYQQCVGAGRAAEGLRAQWQQQLVTAKNAIGFKYIRFHGLLSDDMHVYTEDSAGNPIYNWQYVDQLYDFLLKTKVRPFVELGFMPPALAENDQTVFWWKGNISTPKSYDKWAALVTALVKHFEARYGRAEVEQWYFEVWNEPNLKQFFSGTIDDYFKLYEVTSKAIKGVSTSYRVGGPATSGSTWIKDALERFEKYPALVDFISTHAYGTKSVFDEYGKRTTQMREPDGIPIAIRKLNWDVRNSAFKKAEIHITEWNSSPNPKDPLHDTYQNATFLLNTLKKTEGLVNSMSYWTFTDIFEEAGPPVTSFHGGFGLINLQGILKPSFFAYKYLNELGDTELAVPDSSAWVCKDKTGNVQALVWDYKLLSPDSSYNQRFYSKLLPAKIIEKVKLQFKSVPNGNYQLQVYRIGYHQNDPYSAYLEMGAPGNVSLTQENQLKKLANGSPVLQQDVVVKNGAWQGEFEMRQNDVYFLKLTHK</sequence>
<evidence type="ECO:0000256" key="4">
    <source>
        <dbReference type="PIRSR" id="PIRSR600514-1"/>
    </source>
</evidence>
<dbReference type="InterPro" id="IPR049165">
    <property type="entry name" value="GH39_as"/>
</dbReference>
<dbReference type="PANTHER" id="PTHR12631:SF10">
    <property type="entry name" value="BETA-XYLOSIDASE-LIKE PROTEIN-RELATED"/>
    <property type="match status" value="1"/>
</dbReference>
<dbReference type="SUPFAM" id="SSF51011">
    <property type="entry name" value="Glycosyl hydrolase domain"/>
    <property type="match status" value="1"/>
</dbReference>
<dbReference type="Gene3D" id="2.60.40.1500">
    <property type="entry name" value="Glycosyl hydrolase domain, family 39"/>
    <property type="match status" value="1"/>
</dbReference>
<keyword evidence="5" id="KW-0732">Signal</keyword>
<feature type="domain" description="Glycosyl hydrolases family 39 N-terminal catalytic" evidence="6">
    <location>
        <begin position="40"/>
        <end position="488"/>
    </location>
</feature>
<organism evidence="7 8">
    <name type="scientific">Mucilaginibacter glaciei</name>
    <dbReference type="NCBI Taxonomy" id="2772109"/>
    <lineage>
        <taxon>Bacteria</taxon>
        <taxon>Pseudomonadati</taxon>
        <taxon>Bacteroidota</taxon>
        <taxon>Sphingobacteriia</taxon>
        <taxon>Sphingobacteriales</taxon>
        <taxon>Sphingobacteriaceae</taxon>
        <taxon>Mucilaginibacter</taxon>
    </lineage>
</organism>
<feature type="chain" id="PRO_5037564929" evidence="5">
    <location>
        <begin position="24"/>
        <end position="524"/>
    </location>
</feature>
<dbReference type="Proteomes" id="UP000619078">
    <property type="component" value="Unassembled WGS sequence"/>
</dbReference>
<dbReference type="Pfam" id="PF01229">
    <property type="entry name" value="Glyco_hydro_39"/>
    <property type="match status" value="1"/>
</dbReference>
<comment type="caution">
    <text evidence="7">The sequence shown here is derived from an EMBL/GenBank/DDBJ whole genome shotgun (WGS) entry which is preliminary data.</text>
</comment>
<accession>A0A926NSZ2</accession>
<dbReference type="PROSITE" id="PS01027">
    <property type="entry name" value="GLYCOSYL_HYDROL_F39"/>
    <property type="match status" value="1"/>
</dbReference>
<evidence type="ECO:0000256" key="3">
    <source>
        <dbReference type="ARBA" id="ARBA00023295"/>
    </source>
</evidence>
<feature type="active site" description="Proton donor" evidence="4">
    <location>
        <position position="188"/>
    </location>
</feature>
<keyword evidence="8" id="KW-1185">Reference proteome</keyword>
<dbReference type="SUPFAM" id="SSF51445">
    <property type="entry name" value="(Trans)glycosidases"/>
    <property type="match status" value="1"/>
</dbReference>
<evidence type="ECO:0000313" key="7">
    <source>
        <dbReference type="EMBL" id="MBD1393405.1"/>
    </source>
</evidence>
<protein>
    <submittedName>
        <fullName evidence="7">Glycoside hydrolase</fullName>
    </submittedName>
</protein>
<dbReference type="PRINTS" id="PR00745">
    <property type="entry name" value="GLHYDRLASE39"/>
</dbReference>
<dbReference type="GO" id="GO:0005975">
    <property type="term" value="P:carbohydrate metabolic process"/>
    <property type="evidence" value="ECO:0007669"/>
    <property type="project" value="InterPro"/>
</dbReference>
<evidence type="ECO:0000259" key="6">
    <source>
        <dbReference type="Pfam" id="PF01229"/>
    </source>
</evidence>
<reference evidence="7" key="1">
    <citation type="submission" date="2020-09" db="EMBL/GenBank/DDBJ databases">
        <title>Novel species of Mucilaginibacter isolated from a glacier on the Tibetan Plateau.</title>
        <authorList>
            <person name="Liu Q."/>
            <person name="Xin Y.-H."/>
        </authorList>
    </citation>
    <scope>NUCLEOTIDE SEQUENCE</scope>
    <source>
        <strain evidence="7">ZB1P21</strain>
    </source>
</reference>
<evidence type="ECO:0000256" key="5">
    <source>
        <dbReference type="SAM" id="SignalP"/>
    </source>
</evidence>
<dbReference type="InterPro" id="IPR017853">
    <property type="entry name" value="GH"/>
</dbReference>
<dbReference type="RefSeq" id="WP_191163131.1">
    <property type="nucleotide sequence ID" value="NZ_JACWMX010000003.1"/>
</dbReference>
<dbReference type="AlphaFoldDB" id="A0A926NSZ2"/>
<proteinExistence type="inferred from homology"/>
<dbReference type="InterPro" id="IPR049166">
    <property type="entry name" value="GH39_cat"/>
</dbReference>
<dbReference type="PANTHER" id="PTHR12631">
    <property type="entry name" value="ALPHA-L-IDURONIDASE"/>
    <property type="match status" value="1"/>
</dbReference>